<dbReference type="PANTHER" id="PTHR12304">
    <property type="entry name" value="INOSINE-URIDINE PREFERRING NUCLEOSIDE HYDROLASE"/>
    <property type="match status" value="1"/>
</dbReference>
<evidence type="ECO:0000256" key="2">
    <source>
        <dbReference type="ARBA" id="ARBA00023295"/>
    </source>
</evidence>
<evidence type="ECO:0000259" key="4">
    <source>
        <dbReference type="Pfam" id="PF01156"/>
    </source>
</evidence>
<dbReference type="Proteomes" id="UP000031656">
    <property type="component" value="Chromosome"/>
</dbReference>
<sequence length="366" mass="38918">MRRPILSALLAACTVLAPLAAANAAPAPNPAPNYVVLDNDFLGPGGSNIQSIIPLLNRPGVTLLGLTSVIGDDWENAGTAHALRFLEIARQTQIPVADGATTPLVNTVAETKLREQQFGVIPWKGAWGGLGSIEHVPATQPPVGKLPEGAPHIAADPLPAAMFLIREVHAHPHQVTVIAAGPLTNLALAIRIDPTFAATAKQLVFMGGLLDASMMSVTGNADFASDFNMIMDPEAARITLTAPWASITCVGNVSNDIMMTPELASRIDEKHNAVTDYLKKYQAPLPLWDELTSAIAVDPTLVTKSVTAVMDINIEHGMDYGHAHIWPDSTAPKGMGLRKVKIVQSIDKTRFINDFVSQSQNALGTH</sequence>
<evidence type="ECO:0000256" key="3">
    <source>
        <dbReference type="SAM" id="SignalP"/>
    </source>
</evidence>
<feature type="chain" id="PRO_5001648841" evidence="3">
    <location>
        <begin position="25"/>
        <end position="366"/>
    </location>
</feature>
<evidence type="ECO:0000313" key="5">
    <source>
        <dbReference type="EMBL" id="AHK71592.1"/>
    </source>
</evidence>
<evidence type="ECO:0000313" key="6">
    <source>
        <dbReference type="Proteomes" id="UP000031656"/>
    </source>
</evidence>
<evidence type="ECO:0000256" key="1">
    <source>
        <dbReference type="ARBA" id="ARBA00022801"/>
    </source>
</evidence>
<gene>
    <name evidence="5" type="ORF">GLS_c17150</name>
</gene>
<reference evidence="5 6" key="1">
    <citation type="journal article" date="2015" name="Appl. Microbiol. Biotechnol.">
        <title>The consequence of an additional NADH dehydrogenase paralog on the growth of Gluconobacter oxydans DSM3504.</title>
        <authorList>
            <person name="Kostner D."/>
            <person name="Luchterhand B."/>
            <person name="Junker A."/>
            <person name="Volland S."/>
            <person name="Daniel R."/>
            <person name="Buchs J."/>
            <person name="Liebl W."/>
            <person name="Ehrenreich A."/>
        </authorList>
    </citation>
    <scope>NUCLEOTIDE SEQUENCE [LARGE SCALE GENOMIC DNA]</scope>
    <source>
        <strain evidence="5">DSM 3504</strain>
    </source>
</reference>
<feature type="signal peptide" evidence="3">
    <location>
        <begin position="1"/>
        <end position="24"/>
    </location>
</feature>
<dbReference type="GO" id="GO:0005829">
    <property type="term" value="C:cytosol"/>
    <property type="evidence" value="ECO:0007669"/>
    <property type="project" value="TreeGrafter"/>
</dbReference>
<dbReference type="InterPro" id="IPR036452">
    <property type="entry name" value="Ribo_hydro-like"/>
</dbReference>
<dbReference type="CDD" id="cd02654">
    <property type="entry name" value="nuc_hydro_CjNH"/>
    <property type="match status" value="1"/>
</dbReference>
<dbReference type="KEGG" id="goy:GLS_c17150"/>
<dbReference type="GO" id="GO:0008477">
    <property type="term" value="F:purine nucleosidase activity"/>
    <property type="evidence" value="ECO:0007669"/>
    <property type="project" value="TreeGrafter"/>
</dbReference>
<dbReference type="RefSeq" id="WP_041111917.1">
    <property type="nucleotide sequence ID" value="NZ_CP004373.1"/>
</dbReference>
<protein>
    <submittedName>
        <fullName evidence="5">Putative inosine-uridine nucleoside N-ribohydrolase</fullName>
    </submittedName>
</protein>
<dbReference type="InterPro" id="IPR001910">
    <property type="entry name" value="Inosine/uridine_hydrolase_dom"/>
</dbReference>
<dbReference type="AlphaFoldDB" id="A0A067Z648"/>
<organism evidence="5 6">
    <name type="scientific">Gluconobacter oxydans DSM 3504</name>
    <dbReference type="NCBI Taxonomy" id="1288313"/>
    <lineage>
        <taxon>Bacteria</taxon>
        <taxon>Pseudomonadati</taxon>
        <taxon>Pseudomonadota</taxon>
        <taxon>Alphaproteobacteria</taxon>
        <taxon>Acetobacterales</taxon>
        <taxon>Acetobacteraceae</taxon>
        <taxon>Gluconobacter</taxon>
    </lineage>
</organism>
<dbReference type="InterPro" id="IPR023186">
    <property type="entry name" value="IUNH"/>
</dbReference>
<accession>A0A067Z648</accession>
<dbReference type="GO" id="GO:0006152">
    <property type="term" value="P:purine nucleoside catabolic process"/>
    <property type="evidence" value="ECO:0007669"/>
    <property type="project" value="TreeGrafter"/>
</dbReference>
<dbReference type="PANTHER" id="PTHR12304:SF25">
    <property type="entry name" value="INOSINE_URIDINE-PREFERRING NUCLEOSIDE HYDROLASE DOMAIN-CONTAINING PROTEIN"/>
    <property type="match status" value="1"/>
</dbReference>
<keyword evidence="1 5" id="KW-0378">Hydrolase</keyword>
<dbReference type="Pfam" id="PF01156">
    <property type="entry name" value="IU_nuc_hydro"/>
    <property type="match status" value="1"/>
</dbReference>
<dbReference type="HOGENOM" id="CLU_036838_7_0_5"/>
<dbReference type="Gene3D" id="3.90.245.10">
    <property type="entry name" value="Ribonucleoside hydrolase-like"/>
    <property type="match status" value="1"/>
</dbReference>
<dbReference type="SUPFAM" id="SSF53590">
    <property type="entry name" value="Nucleoside hydrolase"/>
    <property type="match status" value="1"/>
</dbReference>
<keyword evidence="3" id="KW-0732">Signal</keyword>
<feature type="domain" description="Inosine/uridine-preferring nucleoside hydrolase" evidence="4">
    <location>
        <begin position="35"/>
        <end position="352"/>
    </location>
</feature>
<dbReference type="GeneID" id="56905933"/>
<proteinExistence type="predicted"/>
<name>A0A067Z648_GLUOY</name>
<dbReference type="EMBL" id="CP004373">
    <property type="protein sequence ID" value="AHK71592.1"/>
    <property type="molecule type" value="Genomic_DNA"/>
</dbReference>
<keyword evidence="2" id="KW-0326">Glycosidase</keyword>